<reference evidence="17" key="1">
    <citation type="submission" date="2004-03" db="EMBL/GenBank/DDBJ databases">
        <authorList>
            <person name="Amer S.A."/>
            <person name="Kumazawa Y."/>
        </authorList>
    </citation>
    <scope>NUCLEOTIDE SEQUENCE</scope>
    <source>
        <tissue evidence="17">Muscle</tissue>
    </source>
</reference>
<dbReference type="GeneID" id="3338365"/>
<dbReference type="KEGG" id="pvt:3338365"/>
<dbReference type="GO" id="GO:0031966">
    <property type="term" value="C:mitochondrial membrane"/>
    <property type="evidence" value="ECO:0007669"/>
    <property type="project" value="UniProtKB-SubCell"/>
</dbReference>
<feature type="transmembrane region" description="Helical" evidence="15">
    <location>
        <begin position="84"/>
        <end position="108"/>
    </location>
</feature>
<evidence type="ECO:0000256" key="10">
    <source>
        <dbReference type="ARBA" id="ARBA00022989"/>
    </source>
</evidence>
<keyword evidence="8 15" id="KW-1278">Translocase</keyword>
<evidence type="ECO:0000256" key="7">
    <source>
        <dbReference type="ARBA" id="ARBA00022692"/>
    </source>
</evidence>
<evidence type="ECO:0000256" key="16">
    <source>
        <dbReference type="SAM" id="SignalP"/>
    </source>
</evidence>
<comment type="similarity">
    <text evidence="2 15">Belongs to the complex I subunit 6 family.</text>
</comment>
<dbReference type="CTD" id="4541"/>
<evidence type="ECO:0000256" key="6">
    <source>
        <dbReference type="ARBA" id="ARBA00022660"/>
    </source>
</evidence>
<keyword evidence="16" id="KW-0732">Signal</keyword>
<dbReference type="RefSeq" id="YP_220665.1">
    <property type="nucleotide sequence ID" value="NC_006922.1"/>
</dbReference>
<keyword evidence="5 15" id="KW-0813">Transport</keyword>
<accession>Q5CD54</accession>
<organism evidence="17">
    <name type="scientific">Pogona vitticeps</name>
    <name type="common">central bearded dragon</name>
    <dbReference type="NCBI Taxonomy" id="103695"/>
    <lineage>
        <taxon>Eukaryota</taxon>
        <taxon>Metazoa</taxon>
        <taxon>Chordata</taxon>
        <taxon>Craniata</taxon>
        <taxon>Vertebrata</taxon>
        <taxon>Euteleostomi</taxon>
        <taxon>Lepidosauria</taxon>
        <taxon>Squamata</taxon>
        <taxon>Bifurcata</taxon>
        <taxon>Unidentata</taxon>
        <taxon>Episquamata</taxon>
        <taxon>Toxicofera</taxon>
        <taxon>Iguania</taxon>
        <taxon>Acrodonta</taxon>
        <taxon>Agamidae</taxon>
        <taxon>Amphibolurinae</taxon>
        <taxon>Pogona</taxon>
    </lineage>
</organism>
<feature type="chain" id="PRO_5004254767" description="NADH-ubiquinone oxidoreductase chain 6" evidence="16">
    <location>
        <begin position="21"/>
        <end position="167"/>
    </location>
</feature>
<keyword evidence="12 15" id="KW-0496">Mitochondrion</keyword>
<evidence type="ECO:0000256" key="15">
    <source>
        <dbReference type="RuleBase" id="RU004430"/>
    </source>
</evidence>
<keyword evidence="9 15" id="KW-0249">Electron transport</keyword>
<keyword evidence="11 15" id="KW-0520">NAD</keyword>
<dbReference type="InterPro" id="IPR050269">
    <property type="entry name" value="ComplexI_Subunit6"/>
</dbReference>
<protein>
    <recommendedName>
        <fullName evidence="4 15">NADH-ubiquinone oxidoreductase chain 6</fullName>
        <ecNumber evidence="3 15">7.1.1.2</ecNumber>
    </recommendedName>
</protein>
<evidence type="ECO:0000256" key="14">
    <source>
        <dbReference type="ARBA" id="ARBA00049551"/>
    </source>
</evidence>
<evidence type="ECO:0000313" key="17">
    <source>
        <dbReference type="EMBL" id="BAD90958.1"/>
    </source>
</evidence>
<name>Q5CD54_9SAUR</name>
<dbReference type="InterPro" id="IPR001457">
    <property type="entry name" value="NADH_UbQ/plastoQ_OxRdtase_su6"/>
</dbReference>
<evidence type="ECO:0000256" key="11">
    <source>
        <dbReference type="ARBA" id="ARBA00023027"/>
    </source>
</evidence>
<comment type="function">
    <text evidence="15">Core subunit of the mitochondrial membrane respiratory chain NADH dehydrogenase (Complex I) which catalyzes electron transfer from NADH through the respiratory chain, using ubiquinone as an electron acceptor. Essential for the catalytic activity and assembly of complex I.</text>
</comment>
<evidence type="ECO:0000256" key="5">
    <source>
        <dbReference type="ARBA" id="ARBA00022448"/>
    </source>
</evidence>
<sequence>MHLVFFIALGFLLGVIGVASNPSPCFGAGALVIASGFGCGVLAEFGYSFIALILFLVYLGGMLVVFAYSIALASDVYPQAWGNYVVGLSSVGYFLVVMMVVWMGGGYLDFGEMGGGLVFMLDSGYGGISMLYSVGGFCLFFLGVGLLITLFVVLELARAGVSIARKY</sequence>
<evidence type="ECO:0000256" key="12">
    <source>
        <dbReference type="ARBA" id="ARBA00023128"/>
    </source>
</evidence>
<evidence type="ECO:0000256" key="8">
    <source>
        <dbReference type="ARBA" id="ARBA00022967"/>
    </source>
</evidence>
<dbReference type="GO" id="GO:0008137">
    <property type="term" value="F:NADH dehydrogenase (ubiquinone) activity"/>
    <property type="evidence" value="ECO:0007669"/>
    <property type="project" value="UniProtKB-UniRule"/>
</dbReference>
<evidence type="ECO:0000256" key="13">
    <source>
        <dbReference type="ARBA" id="ARBA00023136"/>
    </source>
</evidence>
<evidence type="ECO:0000256" key="3">
    <source>
        <dbReference type="ARBA" id="ARBA00012944"/>
    </source>
</evidence>
<gene>
    <name evidence="17" type="primary">ND6</name>
</gene>
<dbReference type="PANTHER" id="PTHR11435:SF1">
    <property type="entry name" value="NADH-UBIQUINONE OXIDOREDUCTASE CHAIN 6"/>
    <property type="match status" value="1"/>
</dbReference>
<evidence type="ECO:0000256" key="1">
    <source>
        <dbReference type="ARBA" id="ARBA00004225"/>
    </source>
</evidence>
<keyword evidence="13 15" id="KW-0472">Membrane</keyword>
<keyword evidence="6 15" id="KW-0679">Respiratory chain</keyword>
<keyword evidence="7 15" id="KW-0812">Transmembrane</keyword>
<keyword evidence="15" id="KW-0830">Ubiquinone</keyword>
<dbReference type="Pfam" id="PF00499">
    <property type="entry name" value="Oxidored_q3"/>
    <property type="match status" value="1"/>
</dbReference>
<proteinExistence type="inferred from homology"/>
<geneLocation type="mitochondrion" evidence="17"/>
<comment type="catalytic activity">
    <reaction evidence="14 15">
        <text>a ubiquinone + NADH + 5 H(+)(in) = a ubiquinol + NAD(+) + 4 H(+)(out)</text>
        <dbReference type="Rhea" id="RHEA:29091"/>
        <dbReference type="Rhea" id="RHEA-COMP:9565"/>
        <dbReference type="Rhea" id="RHEA-COMP:9566"/>
        <dbReference type="ChEBI" id="CHEBI:15378"/>
        <dbReference type="ChEBI" id="CHEBI:16389"/>
        <dbReference type="ChEBI" id="CHEBI:17976"/>
        <dbReference type="ChEBI" id="CHEBI:57540"/>
        <dbReference type="ChEBI" id="CHEBI:57945"/>
        <dbReference type="EC" id="7.1.1.2"/>
    </reaction>
</comment>
<dbReference type="AlphaFoldDB" id="Q5CD54"/>
<dbReference type="EMBL" id="AB166795">
    <property type="protein sequence ID" value="BAD90958.1"/>
    <property type="molecule type" value="Genomic_DNA"/>
</dbReference>
<feature type="signal peptide" evidence="16">
    <location>
        <begin position="1"/>
        <end position="20"/>
    </location>
</feature>
<comment type="subcellular location">
    <subcellularLocation>
        <location evidence="1 15">Mitochondrion membrane</location>
        <topology evidence="1 15">Multi-pass membrane protein</topology>
    </subcellularLocation>
</comment>
<feature type="transmembrane region" description="Helical" evidence="15">
    <location>
        <begin position="50"/>
        <end position="72"/>
    </location>
</feature>
<evidence type="ECO:0000256" key="2">
    <source>
        <dbReference type="ARBA" id="ARBA00005698"/>
    </source>
</evidence>
<keyword evidence="10 15" id="KW-1133">Transmembrane helix</keyword>
<dbReference type="PANTHER" id="PTHR11435">
    <property type="entry name" value="NADH UBIQUINONE OXIDOREDUCTASE SUBUNIT ND6"/>
    <property type="match status" value="1"/>
</dbReference>
<evidence type="ECO:0000256" key="9">
    <source>
        <dbReference type="ARBA" id="ARBA00022982"/>
    </source>
</evidence>
<reference evidence="17" key="2">
    <citation type="journal article" date="2005" name="Gene">
        <title>Mitochondrial genome of Pogona vitticepes (Reptilia; Agamidae): control region duplication and the origin of Australasian agamids.</title>
        <authorList>
            <person name="Amer S.A."/>
            <person name="Kumazawa Y."/>
        </authorList>
    </citation>
    <scope>NUCLEOTIDE SEQUENCE</scope>
    <source>
        <tissue evidence="17">Muscle</tissue>
    </source>
</reference>
<dbReference type="EC" id="7.1.1.2" evidence="3 15"/>
<evidence type="ECO:0000256" key="4">
    <source>
        <dbReference type="ARBA" id="ARBA00021095"/>
    </source>
</evidence>
<feature type="transmembrane region" description="Helical" evidence="15">
    <location>
        <begin position="128"/>
        <end position="157"/>
    </location>
</feature>